<protein>
    <submittedName>
        <fullName evidence="3">Putative secreted esterase</fullName>
    </submittedName>
</protein>
<dbReference type="InterPro" id="IPR050789">
    <property type="entry name" value="Diverse_Enzym_Activities"/>
</dbReference>
<dbReference type="Gene3D" id="3.40.710.10">
    <property type="entry name" value="DD-peptidase/beta-lactamase superfamily"/>
    <property type="match status" value="1"/>
</dbReference>
<dbReference type="PATRIC" id="fig|454.4.peg.1562"/>
<dbReference type="InterPro" id="IPR012338">
    <property type="entry name" value="Beta-lactam/transpept-like"/>
</dbReference>
<evidence type="ECO:0000259" key="2">
    <source>
        <dbReference type="Pfam" id="PF00144"/>
    </source>
</evidence>
<dbReference type="Pfam" id="PF00144">
    <property type="entry name" value="Beta-lactamase"/>
    <property type="match status" value="1"/>
</dbReference>
<organism evidence="3 4">
    <name type="scientific">Legionella israelensis</name>
    <dbReference type="NCBI Taxonomy" id="454"/>
    <lineage>
        <taxon>Bacteria</taxon>
        <taxon>Pseudomonadati</taxon>
        <taxon>Pseudomonadota</taxon>
        <taxon>Gammaproteobacteria</taxon>
        <taxon>Legionellales</taxon>
        <taxon>Legionellaceae</taxon>
        <taxon>Legionella</taxon>
    </lineage>
</organism>
<dbReference type="EMBL" id="LNYH01000076">
    <property type="protein sequence ID" value="KTD23114.1"/>
    <property type="molecule type" value="Genomic_DNA"/>
</dbReference>
<feature type="region of interest" description="Disordered" evidence="1">
    <location>
        <begin position="524"/>
        <end position="575"/>
    </location>
</feature>
<dbReference type="AlphaFoldDB" id="A0A0W0VST0"/>
<dbReference type="SUPFAM" id="SSF56601">
    <property type="entry name" value="beta-lactamase/transpeptidase-like"/>
    <property type="match status" value="1"/>
</dbReference>
<feature type="domain" description="Beta-lactamase-related" evidence="2">
    <location>
        <begin position="40"/>
        <end position="333"/>
    </location>
</feature>
<comment type="caution">
    <text evidence="3">The sequence shown here is derived from an EMBL/GenBank/DDBJ whole genome shotgun (WGS) entry which is preliminary data.</text>
</comment>
<name>A0A0W0VST0_9GAMM</name>
<sequence length="575" mass="64693">MPKPTKDALEKITGSAHIPAIGYAYVDVNHSSDNTTITYGKKNAESTKPDINEVNDETRFPASSLSKIVFTYLVLRLVKEGHIRLDEKLYKELPYERLMDHGKYPDKSTQKNAERLTVRHVLSHTSGLPNVGSAPSSRLKFNSEPGGKYEYSGEAILYLQKFVEKKMKMDLQTLAQKYLFDPPPTGLDMTRSTFLPHSGLDTNIVSVHSELGKSMSIEESLAPFKDDTSPITSAVGTLLTTADDFSKFLTAWLEMLDDQDFKKAFEPPKDKEIPTFDKKDDSQVCGLGWHLYRDKEGKLIAYQYGENTNTRSFVAINVSEKKGAAFFTNCEHGMSIANQIFSSTDLAPIGKTKKLFKSMSRHPQSDEPGWKETLAGKLAEDQGNIQKAKFYFTQALFASNHQESKKQRLKWFNEAHSSTQREFKTPLATFKGVYKNRFGDRCEISIKEGRLVYEQSGCAIKLVRTSETDFLHEKDQSFKISIKGKQMTRTTVAGEVYNLSDESLAKSQEQTSSYAAISSSLAYPPAHHKAQTKHSDTPLASSDKKELGAKNPIENEQEKLDESTTQDEEVQYRPK</sequence>
<dbReference type="RefSeq" id="WP_058501795.1">
    <property type="nucleotide sequence ID" value="NZ_CAAAJA010000117.1"/>
</dbReference>
<evidence type="ECO:0000313" key="4">
    <source>
        <dbReference type="Proteomes" id="UP000054761"/>
    </source>
</evidence>
<dbReference type="InterPro" id="IPR001466">
    <property type="entry name" value="Beta-lactam-related"/>
</dbReference>
<dbReference type="PANTHER" id="PTHR43283:SF18">
    <property type="match status" value="1"/>
</dbReference>
<reference evidence="3 4" key="1">
    <citation type="submission" date="2015-11" db="EMBL/GenBank/DDBJ databases">
        <title>Genomic analysis of 38 Legionella species identifies large and diverse effector repertoires.</title>
        <authorList>
            <person name="Burstein D."/>
            <person name="Amaro F."/>
            <person name="Zusman T."/>
            <person name="Lifshitz Z."/>
            <person name="Cohen O."/>
            <person name="Gilbert J.A."/>
            <person name="Pupko T."/>
            <person name="Shuman H.A."/>
            <person name="Segal G."/>
        </authorList>
    </citation>
    <scope>NUCLEOTIDE SEQUENCE [LARGE SCALE GENOMIC DNA]</scope>
    <source>
        <strain evidence="3 4">Bercovier 4</strain>
    </source>
</reference>
<evidence type="ECO:0000256" key="1">
    <source>
        <dbReference type="SAM" id="MobiDB-lite"/>
    </source>
</evidence>
<dbReference type="Proteomes" id="UP000054761">
    <property type="component" value="Unassembled WGS sequence"/>
</dbReference>
<proteinExistence type="predicted"/>
<dbReference type="OrthoDB" id="119951at2"/>
<dbReference type="PANTHER" id="PTHR43283">
    <property type="entry name" value="BETA-LACTAMASE-RELATED"/>
    <property type="match status" value="1"/>
</dbReference>
<accession>A0A0W0VST0</accession>
<evidence type="ECO:0000313" key="3">
    <source>
        <dbReference type="EMBL" id="KTD23114.1"/>
    </source>
</evidence>
<keyword evidence="4" id="KW-1185">Reference proteome</keyword>
<gene>
    <name evidence="3" type="ORF">Lisr_1440</name>
</gene>
<dbReference type="STRING" id="454.Lisr_1440"/>